<evidence type="ECO:0000313" key="3">
    <source>
        <dbReference type="Proteomes" id="UP001249851"/>
    </source>
</evidence>
<reference evidence="2" key="2">
    <citation type="journal article" date="2023" name="Science">
        <title>Genomic signatures of disease resistance in endangered staghorn corals.</title>
        <authorList>
            <person name="Vollmer S.V."/>
            <person name="Selwyn J.D."/>
            <person name="Despard B.A."/>
            <person name="Roesel C.L."/>
        </authorList>
    </citation>
    <scope>NUCLEOTIDE SEQUENCE</scope>
    <source>
        <strain evidence="2">K2</strain>
    </source>
</reference>
<evidence type="ECO:0000313" key="2">
    <source>
        <dbReference type="EMBL" id="KAK2561222.1"/>
    </source>
</evidence>
<comment type="caution">
    <text evidence="2">The sequence shown here is derived from an EMBL/GenBank/DDBJ whole genome shotgun (WGS) entry which is preliminary data.</text>
</comment>
<reference evidence="2" key="1">
    <citation type="journal article" date="2023" name="G3 (Bethesda)">
        <title>Whole genome assembly and annotation of the endangered Caribbean coral Acropora cervicornis.</title>
        <authorList>
            <person name="Selwyn J.D."/>
            <person name="Vollmer S.V."/>
        </authorList>
    </citation>
    <scope>NUCLEOTIDE SEQUENCE</scope>
    <source>
        <strain evidence="2">K2</strain>
    </source>
</reference>
<organism evidence="2 3">
    <name type="scientific">Acropora cervicornis</name>
    <name type="common">Staghorn coral</name>
    <dbReference type="NCBI Taxonomy" id="6130"/>
    <lineage>
        <taxon>Eukaryota</taxon>
        <taxon>Metazoa</taxon>
        <taxon>Cnidaria</taxon>
        <taxon>Anthozoa</taxon>
        <taxon>Hexacorallia</taxon>
        <taxon>Scleractinia</taxon>
        <taxon>Astrocoeniina</taxon>
        <taxon>Acroporidae</taxon>
        <taxon>Acropora</taxon>
    </lineage>
</organism>
<evidence type="ECO:0000256" key="1">
    <source>
        <dbReference type="SAM" id="SignalP"/>
    </source>
</evidence>
<sequence length="268" mass="29174">MERDFRVCLVKASLLWSLAFLVLKGASSADAQKCEISCRLGDGPKDEETVDPDSIIPSHCSIKNGRNISRNTTWKEVNDKLTLKPGLQCLVLKSGNSVKRIFFARKLLVAKQCLNTLESPAVAEEPAKSQAKSRNTVRPICFVAFYVLKVSAVRGQPSWALNSLLWKAITFLCGHSLLHDVVSPLCDVLSSICDVVLSLCDVVSPLRGVVSPLRDVVLPLCDVVSPLRDVVLPLCDVVSSLRDVVLPLCDVVSPLRDVVLSLCDVVSP</sequence>
<accession>A0AAD9QHB5</accession>
<feature type="chain" id="PRO_5042117017" evidence="1">
    <location>
        <begin position="32"/>
        <end position="268"/>
    </location>
</feature>
<gene>
    <name evidence="2" type="ORF">P5673_015691</name>
</gene>
<name>A0AAD9QHB5_ACRCE</name>
<dbReference type="Proteomes" id="UP001249851">
    <property type="component" value="Unassembled WGS sequence"/>
</dbReference>
<keyword evidence="1" id="KW-0732">Signal</keyword>
<dbReference type="EMBL" id="JARQWQ010000033">
    <property type="protein sequence ID" value="KAK2561222.1"/>
    <property type="molecule type" value="Genomic_DNA"/>
</dbReference>
<dbReference type="AlphaFoldDB" id="A0AAD9QHB5"/>
<keyword evidence="3" id="KW-1185">Reference proteome</keyword>
<feature type="signal peptide" evidence="1">
    <location>
        <begin position="1"/>
        <end position="31"/>
    </location>
</feature>
<protein>
    <submittedName>
        <fullName evidence="2">Uncharacterized protein</fullName>
    </submittedName>
</protein>
<proteinExistence type="predicted"/>